<evidence type="ECO:0000256" key="1">
    <source>
        <dbReference type="PIRSR" id="PIRSR006816-2"/>
    </source>
</evidence>
<feature type="binding site" evidence="1">
    <location>
        <position position="238"/>
    </location>
    <ligand>
        <name>[2Fe-2S] cluster</name>
        <dbReference type="ChEBI" id="CHEBI:190135"/>
    </ligand>
</feature>
<protein>
    <submittedName>
        <fullName evidence="3">Oxidoreductase FAD/NAD(P)-binding domain protein</fullName>
    </submittedName>
</protein>
<dbReference type="NCBIfam" id="NF004862">
    <property type="entry name" value="PRK06222.1"/>
    <property type="match status" value="1"/>
</dbReference>
<sequence>MFEIVERQELAQGTIVSNWIKAPKIAVKAKPGQFVILRANETGERIPLTMADTDPEKGLINVIYMVVGKSTALFKTLQVGDSYRDVIGPLGAATHLEKVGKVVCVGGGTGIAVLHPITRGLKNIGNHVFAVIGSRSKDLLIMEDRMRAASHELLICTDDGTYGHHGFVTDKLKEVLENNKDIGLAVCIGPVPMMRACCNVTKGFNVKTLVSLNPIMVDGTGMCGCCRVRVGGEMKFACVDGPEFDGHQVDFDELNLRLRSYLPEEKLSYDMFKSAHKCSCGS</sequence>
<dbReference type="PIRSF" id="PIRSF006816">
    <property type="entry name" value="Cyc3_hyd_g"/>
    <property type="match status" value="1"/>
</dbReference>
<dbReference type="PANTHER" id="PTHR43513:SF3">
    <property type="entry name" value="DIHYDROOROTATE DEHYDROGENASE B (NAD(+)), ELECTRON TRANSFER SUBUNIT-RELATED"/>
    <property type="match status" value="1"/>
</dbReference>
<gene>
    <name evidence="3" type="ordered locus">Desac_0150</name>
</gene>
<dbReference type="GO" id="GO:0016491">
    <property type="term" value="F:oxidoreductase activity"/>
    <property type="evidence" value="ECO:0007669"/>
    <property type="project" value="InterPro"/>
</dbReference>
<dbReference type="SUPFAM" id="SSF52343">
    <property type="entry name" value="Ferredoxin reductase-like, C-terminal NADP-linked domain"/>
    <property type="match status" value="1"/>
</dbReference>
<dbReference type="InterPro" id="IPR039261">
    <property type="entry name" value="FNR_nucleotide-bd"/>
</dbReference>
<dbReference type="SUPFAM" id="SSF63380">
    <property type="entry name" value="Riboflavin synthase domain-like"/>
    <property type="match status" value="1"/>
</dbReference>
<dbReference type="InterPro" id="IPR017938">
    <property type="entry name" value="Riboflavin_synthase-like_b-brl"/>
</dbReference>
<reference evidence="4" key="2">
    <citation type="submission" date="2011-03" db="EMBL/GenBank/DDBJ databases">
        <title>The complete genome of Desulfobacca acetoxidans DSM 11109.</title>
        <authorList>
            <consortium name="US DOE Joint Genome Institute (JGI-PGF)"/>
            <person name="Lucas S."/>
            <person name="Copeland A."/>
            <person name="Lapidus A."/>
            <person name="Bruce D."/>
            <person name="Goodwin L."/>
            <person name="Pitluck S."/>
            <person name="Peters L."/>
            <person name="Kyrpides N."/>
            <person name="Mavromatis K."/>
            <person name="Ivanova N."/>
            <person name="Ovchinnikova G."/>
            <person name="Teshima H."/>
            <person name="Detter J.C."/>
            <person name="Han C."/>
            <person name="Land M."/>
            <person name="Hauser L."/>
            <person name="Markowitz V."/>
            <person name="Cheng J.-F."/>
            <person name="Hugenholtz P."/>
            <person name="Woyke T."/>
            <person name="Wu D."/>
            <person name="Spring S."/>
            <person name="Schueler E."/>
            <person name="Brambilla E."/>
            <person name="Klenk H.-P."/>
            <person name="Eisen J.A."/>
        </authorList>
    </citation>
    <scope>NUCLEOTIDE SEQUENCE [LARGE SCALE GENOMIC DNA]</scope>
    <source>
        <strain evidence="4">ATCC 700848 / DSM 11109 / ASRB2</strain>
    </source>
</reference>
<dbReference type="InterPro" id="IPR012165">
    <property type="entry name" value="Cyt_c3_hydrogenase_gsu"/>
</dbReference>
<keyword evidence="1" id="KW-0001">2Fe-2S</keyword>
<dbReference type="Gene3D" id="3.40.50.80">
    <property type="entry name" value="Nucleotide-binding domain of ferredoxin-NADP reductase (FNR) module"/>
    <property type="match status" value="1"/>
</dbReference>
<evidence type="ECO:0000313" key="3">
    <source>
        <dbReference type="EMBL" id="AEB08047.1"/>
    </source>
</evidence>
<dbReference type="EMBL" id="CP002629">
    <property type="protein sequence ID" value="AEB08047.1"/>
    <property type="molecule type" value="Genomic_DNA"/>
</dbReference>
<evidence type="ECO:0000259" key="2">
    <source>
        <dbReference type="PROSITE" id="PS51384"/>
    </source>
</evidence>
<keyword evidence="1" id="KW-0411">Iron-sulfur</keyword>
<dbReference type="PROSITE" id="PS51384">
    <property type="entry name" value="FAD_FR"/>
    <property type="match status" value="1"/>
</dbReference>
<dbReference type="Pfam" id="PF10418">
    <property type="entry name" value="DHODB_Fe-S_bind"/>
    <property type="match status" value="1"/>
</dbReference>
<dbReference type="GO" id="GO:0006221">
    <property type="term" value="P:pyrimidine nucleotide biosynthetic process"/>
    <property type="evidence" value="ECO:0007669"/>
    <property type="project" value="InterPro"/>
</dbReference>
<dbReference type="eggNOG" id="COG0543">
    <property type="taxonomic scope" value="Bacteria"/>
</dbReference>
<accession>F2NBX0</accession>
<feature type="binding site" evidence="1">
    <location>
        <position position="226"/>
    </location>
    <ligand>
        <name>[2Fe-2S] cluster</name>
        <dbReference type="ChEBI" id="CHEBI:190135"/>
    </ligand>
</feature>
<dbReference type="OrthoDB" id="9778346at2"/>
<feature type="binding site" evidence="1">
    <location>
        <position position="223"/>
    </location>
    <ligand>
        <name>[2Fe-2S] cluster</name>
        <dbReference type="ChEBI" id="CHEBI:190135"/>
    </ligand>
</feature>
<dbReference type="CDD" id="cd06219">
    <property type="entry name" value="DHOD_e_trans_like1"/>
    <property type="match status" value="1"/>
</dbReference>
<dbReference type="Proteomes" id="UP000000483">
    <property type="component" value="Chromosome"/>
</dbReference>
<evidence type="ECO:0000313" key="4">
    <source>
        <dbReference type="Proteomes" id="UP000000483"/>
    </source>
</evidence>
<dbReference type="InterPro" id="IPR017927">
    <property type="entry name" value="FAD-bd_FR_type"/>
</dbReference>
<keyword evidence="1" id="KW-0408">Iron</keyword>
<dbReference type="InterPro" id="IPR019480">
    <property type="entry name" value="Dihydroorotate_DH_Fe-S-bd"/>
</dbReference>
<dbReference type="RefSeq" id="WP_013705160.1">
    <property type="nucleotide sequence ID" value="NC_015388.1"/>
</dbReference>
<dbReference type="GO" id="GO:0050660">
    <property type="term" value="F:flavin adenine dinucleotide binding"/>
    <property type="evidence" value="ECO:0007669"/>
    <property type="project" value="InterPro"/>
</dbReference>
<comment type="cofactor">
    <cofactor evidence="1">
        <name>[2Fe-2S] cluster</name>
        <dbReference type="ChEBI" id="CHEBI:190135"/>
    </cofactor>
    <text evidence="1">Binds 1 [2Fe-2S] cluster per subunit.</text>
</comment>
<organism evidence="3 4">
    <name type="scientific">Desulfobacca acetoxidans (strain ATCC 700848 / DSM 11109 / ASRB2)</name>
    <dbReference type="NCBI Taxonomy" id="880072"/>
    <lineage>
        <taxon>Bacteria</taxon>
        <taxon>Pseudomonadati</taxon>
        <taxon>Thermodesulfobacteriota</taxon>
        <taxon>Desulfobaccia</taxon>
        <taxon>Desulfobaccales</taxon>
        <taxon>Desulfobaccaceae</taxon>
        <taxon>Desulfobacca</taxon>
    </lineage>
</organism>
<reference evidence="3 4" key="1">
    <citation type="journal article" date="2011" name="Stand. Genomic Sci.">
        <title>Complete genome sequence of the acetate-degrading sulfate reducer Desulfobacca acetoxidans type strain (ASRB2).</title>
        <authorList>
            <person name="Goker M."/>
            <person name="Teshima H."/>
            <person name="Lapidus A."/>
            <person name="Nolan M."/>
            <person name="Lucas S."/>
            <person name="Hammon N."/>
            <person name="Deshpande S."/>
            <person name="Cheng J.F."/>
            <person name="Tapia R."/>
            <person name="Han C."/>
            <person name="Goodwin L."/>
            <person name="Pitluck S."/>
            <person name="Huntemann M."/>
            <person name="Liolios K."/>
            <person name="Ivanova N."/>
            <person name="Pagani I."/>
            <person name="Mavromatis K."/>
            <person name="Ovchinikova G."/>
            <person name="Pati A."/>
            <person name="Chen A."/>
            <person name="Palaniappan K."/>
            <person name="Land M."/>
            <person name="Hauser L."/>
            <person name="Brambilla E.M."/>
            <person name="Rohde M."/>
            <person name="Spring S."/>
            <person name="Detter J.C."/>
            <person name="Woyke T."/>
            <person name="Bristow J."/>
            <person name="Eisen J.A."/>
            <person name="Markowitz V."/>
            <person name="Hugenholtz P."/>
            <person name="Kyrpides N.C."/>
            <person name="Klenk H.P."/>
        </authorList>
    </citation>
    <scope>NUCLEOTIDE SEQUENCE [LARGE SCALE GENOMIC DNA]</scope>
    <source>
        <strain evidence="4">ATCC 700848 / DSM 11109 / ASRB2</strain>
    </source>
</reference>
<dbReference type="AlphaFoldDB" id="F2NBX0"/>
<dbReference type="HOGENOM" id="CLU_003827_1_0_7"/>
<dbReference type="GO" id="GO:0046872">
    <property type="term" value="F:metal ion binding"/>
    <property type="evidence" value="ECO:0007669"/>
    <property type="project" value="UniProtKB-KW"/>
</dbReference>
<dbReference type="KEGG" id="dao:Desac_0150"/>
<dbReference type="Gene3D" id="2.40.30.10">
    <property type="entry name" value="Translation factors"/>
    <property type="match status" value="1"/>
</dbReference>
<keyword evidence="4" id="KW-1185">Reference proteome</keyword>
<keyword evidence="1" id="KW-0479">Metal-binding</keyword>
<proteinExistence type="predicted"/>
<name>F2NBX0_DESAR</name>
<dbReference type="GO" id="GO:0051537">
    <property type="term" value="F:2 iron, 2 sulfur cluster binding"/>
    <property type="evidence" value="ECO:0007669"/>
    <property type="project" value="UniProtKB-KW"/>
</dbReference>
<feature type="domain" description="FAD-binding FR-type" evidence="2">
    <location>
        <begin position="1"/>
        <end position="96"/>
    </location>
</feature>
<dbReference type="STRING" id="880072.Desac_0150"/>
<dbReference type="InterPro" id="IPR050353">
    <property type="entry name" value="PyrK_electron_transfer"/>
</dbReference>
<dbReference type="PANTHER" id="PTHR43513">
    <property type="entry name" value="DIHYDROOROTATE DEHYDROGENASE B (NAD(+)), ELECTRON TRANSFER SUBUNIT"/>
    <property type="match status" value="1"/>
</dbReference>